<keyword evidence="3" id="KW-1185">Reference proteome</keyword>
<name>A0ABW7C478_9ACTN</name>
<evidence type="ECO:0000313" key="3">
    <source>
        <dbReference type="Proteomes" id="UP001604282"/>
    </source>
</evidence>
<gene>
    <name evidence="2" type="ORF">ACGFYS_33885</name>
</gene>
<feature type="compositionally biased region" description="Polar residues" evidence="1">
    <location>
        <begin position="1609"/>
        <end position="1636"/>
    </location>
</feature>
<feature type="region of interest" description="Disordered" evidence="1">
    <location>
        <begin position="1337"/>
        <end position="1362"/>
    </location>
</feature>
<dbReference type="Pfam" id="PF05593">
    <property type="entry name" value="RHS_repeat"/>
    <property type="match status" value="1"/>
</dbReference>
<dbReference type="InterPro" id="IPR050708">
    <property type="entry name" value="T6SS_VgrG/RHS"/>
</dbReference>
<dbReference type="InterPro" id="IPR006530">
    <property type="entry name" value="YD"/>
</dbReference>
<dbReference type="EMBL" id="JBICZW010000036">
    <property type="protein sequence ID" value="MFG3193907.1"/>
    <property type="molecule type" value="Genomic_DNA"/>
</dbReference>
<dbReference type="InterPro" id="IPR031325">
    <property type="entry name" value="RHS_repeat"/>
</dbReference>
<feature type="region of interest" description="Disordered" evidence="1">
    <location>
        <begin position="203"/>
        <end position="249"/>
    </location>
</feature>
<protein>
    <submittedName>
        <fullName evidence="2">RHS repeat-associated core domain-containing protein</fullName>
    </submittedName>
</protein>
<evidence type="ECO:0000256" key="1">
    <source>
        <dbReference type="SAM" id="MobiDB-lite"/>
    </source>
</evidence>
<accession>A0ABW7C478</accession>
<dbReference type="RefSeq" id="WP_392884836.1">
    <property type="nucleotide sequence ID" value="NZ_JBICZW010000036.1"/>
</dbReference>
<comment type="caution">
    <text evidence="2">The sequence shown here is derived from an EMBL/GenBank/DDBJ whole genome shotgun (WGS) entry which is preliminary data.</text>
</comment>
<dbReference type="Proteomes" id="UP001604282">
    <property type="component" value="Unassembled WGS sequence"/>
</dbReference>
<feature type="region of interest" description="Disordered" evidence="1">
    <location>
        <begin position="56"/>
        <end position="86"/>
    </location>
</feature>
<dbReference type="InterPro" id="IPR022385">
    <property type="entry name" value="Rhs_assc_core"/>
</dbReference>
<feature type="region of interest" description="Disordered" evidence="1">
    <location>
        <begin position="1609"/>
        <end position="1640"/>
    </location>
</feature>
<organism evidence="2 3">
    <name type="scientific">Streptomyces omiyaensis</name>
    <dbReference type="NCBI Taxonomy" id="68247"/>
    <lineage>
        <taxon>Bacteria</taxon>
        <taxon>Bacillati</taxon>
        <taxon>Actinomycetota</taxon>
        <taxon>Actinomycetes</taxon>
        <taxon>Kitasatosporales</taxon>
        <taxon>Streptomycetaceae</taxon>
        <taxon>Streptomyces</taxon>
    </lineage>
</organism>
<feature type="compositionally biased region" description="Polar residues" evidence="1">
    <location>
        <begin position="213"/>
        <end position="229"/>
    </location>
</feature>
<evidence type="ECO:0000313" key="2">
    <source>
        <dbReference type="EMBL" id="MFG3193907.1"/>
    </source>
</evidence>
<proteinExistence type="predicted"/>
<dbReference type="Gene3D" id="2.180.10.10">
    <property type="entry name" value="RHS repeat-associated core"/>
    <property type="match status" value="1"/>
</dbReference>
<feature type="region of interest" description="Disordered" evidence="1">
    <location>
        <begin position="1890"/>
        <end position="1923"/>
    </location>
</feature>
<dbReference type="NCBIfam" id="TIGR03696">
    <property type="entry name" value="Rhs_assc_core"/>
    <property type="match status" value="1"/>
</dbReference>
<reference evidence="2 3" key="1">
    <citation type="submission" date="2024-10" db="EMBL/GenBank/DDBJ databases">
        <title>The Natural Products Discovery Center: Release of the First 8490 Sequenced Strains for Exploring Actinobacteria Biosynthetic Diversity.</title>
        <authorList>
            <person name="Kalkreuter E."/>
            <person name="Kautsar S.A."/>
            <person name="Yang D."/>
            <person name="Bader C.D."/>
            <person name="Teijaro C.N."/>
            <person name="Fluegel L."/>
            <person name="Davis C.M."/>
            <person name="Simpson J.R."/>
            <person name="Lauterbach L."/>
            <person name="Steele A.D."/>
            <person name="Gui C."/>
            <person name="Meng S."/>
            <person name="Li G."/>
            <person name="Viehrig K."/>
            <person name="Ye F."/>
            <person name="Su P."/>
            <person name="Kiefer A.F."/>
            <person name="Nichols A."/>
            <person name="Cepeda A.J."/>
            <person name="Yan W."/>
            <person name="Fan B."/>
            <person name="Jiang Y."/>
            <person name="Adhikari A."/>
            <person name="Zheng C.-J."/>
            <person name="Schuster L."/>
            <person name="Cowan T.M."/>
            <person name="Smanski M.J."/>
            <person name="Chevrette M.G."/>
            <person name="De Carvalho L.P.S."/>
            <person name="Shen B."/>
        </authorList>
    </citation>
    <scope>NUCLEOTIDE SEQUENCE [LARGE SCALE GENOMIC DNA]</scope>
    <source>
        <strain evidence="2 3">NPDC048229</strain>
    </source>
</reference>
<feature type="compositionally biased region" description="Basic and acidic residues" evidence="1">
    <location>
        <begin position="1903"/>
        <end position="1915"/>
    </location>
</feature>
<sequence>MVFRNGFAMPFYRRRKRQKSLPMQTGIVGVLTAALSVSVLAAPTWAVPGEKPGVPAVPKTKSVDGTDFTPGRAKFKPRPSTPWKAPNVTWPTAATAELTPQSAADGARLVGGLPVRLAAPVTRTAKNAAAPARTEVSVMDRSAARAVGVDGLLLTLRPADTTAASTGPVEVEVDYGTIRGAYAAGWASRLRLVTLPACALTTPDKPECRKQTPLATENNTSDHTLTATLAGSPSASAESGTGGSAKTGASAAPSALTATASGVTVLAATAGASGSDGSFKASSLAPSGTWSAGGNSGGFGWNVPIDVPAVPGGLTPKVDLAYNSSSIDGRTASTNNQASWIGEGWEYSPGFIERRYTSCENDKQGGNNTAKTGDLCWKSYNATLSLNGSSNELVWDGSKRTWKLESDDGSRIERIYDTPSNNSGDEDSEYWRVTTLDGTQYWFGKNRLPGWVDGKTETNSVFTVPVYGNHAGEQGYATDFASSVEQQAWRWNLDYVVDPHGNAMALYYTKEQGYYAQNSKIDDPQSYTRGGYLNRIDYGLRAGAVYTTTNPAGRVTFTTASRCKATDCAFTEANAASWPDTPVDLNCTSGTQCLQASPSFWSKQRLTSINTLALVGTTMTAVDTWTLDQSFPATGDISTPAMWLDSVQRTAKAGSATDIALNKVVFEGELMPNRVDAVEGRPPLNRKRITKITNETGGQTLVSYYASNCTPTNLPAPDANTLRCYPAWWTPDGAIEPVKDWFNKYLVSRIDETDTTGGSGSQTKTTSYTYHNGAAWRRDTSEFTLDKHRTWNVFRGYNTVRTYSGGDTNRVKTSKTYYRGMAGDTLADGSPRTVDTINGITDREDFAGRVSGTYVYDNEGADGKIVARTYYTPWQSPTTATQPVEGITDPDKPTTPAPTLPAKTARLSGTATEKSGTLLDDGTTWRTLTSTRAYDTTYGLLTKETDDGAGTTEARCTLTDYVTPDTTNWLISYPSQVTTADNTACLSGPGEITSSARTYYDGNALGAAPDAGKVNVTKTDQLARHESDNTPVWETLSQATHDQYGRVLVAKGQDAQPITTTYTPATGAQPTTVKTANVKGHESSTTFDGIRGLALSTTDANGRTASSEYDALGRLTKGWSTGRAKTLQPNATFTYNLSATVPSTVITKKLYEDGLWGTSVSYYDSLLRARQTQSDSLGVNGRVISDTYYDTHGRAYLTNAPYYNSSAVSTTAMFVVLPNQVPQAVETKYDGRGRVTDVIQLSLNAEQWRTTNTYGDYWSASVPPTAGTATLSIADVRGRTIEERQYKDRNPLPGAATTQYEKTTRTYNSAGLLASLTDSSGRNTWRYTYDLRGRQVTATDPDKGQNTTHYDTNGRADTTTDSRGTLATTYDELGRKTTLRTGSVTGTKLAEWTYDTATGGMGMPHKSIRYDTGNANAAYTTEITGYSTTGRPVGTKVTVPSVTGEELLAGTYTVASTATPVSGLPLTASYSTTNTNATTALPAETVTNHYGSNDTLAIVDSSLDHAYLRGAGYTPFGELAQAQLGNLGKLVTQTLTYDNATRRLVKNQINREATGPATLSNITYGYDPAGNITSIRDAQNDGTVTDDQCFTYDWARRLTDAWSSGDACTTKSVNGTGTPNLGTTDPYRTSWTYTDTGQRKTETQYKAGPITANTTRTYAYPTTVGAAQAHAVTSVTAAGGATGTDAYAYDSTGNLIKKTPAGGAVQDLTWNEEGKLKTSTISSQITSFLYDAEGTRIIKRDPAKTTLYLPGGQELELTRKAGTTPAAISNGTRYYSVPGGSAIRTSKDNRVGLLVSDHHNTNTLSISASSLATNRRKTMPFGGQRGAAPYFWVGTKGFVGGDIDTTTNLTHVGAREYDTTLGQFISVDPLLEIDKPQTLNSYGYAGNNPVTFSDPTGLGPDDGTGHTERPGKKSGEGTGVPRGGSPAVCVSLCLASSNAGTNDGDAVSGNGSVTARTGCVSPLRCGGREDRDDLPVVGPRPVDLPYLPQYVASPEYLQQRECSAMPSRMWCNSQDAVLGGGDDDIRTVGLKWLLGKLEGAEVYGEDSRVARQVMASDLTSGQRQEIAKRYLLEGKTSGSLKPYSISGGDEGGQLQRDLRSLAVGDANVATAGLGSYTAKYRLLRANSRGIQAQVTIANSMTISSFAHFAPGFGYGSLGERALQRWVDHDGVVATRMLGSEGMMRSHSMRIVFRTEIEF</sequence>
<dbReference type="NCBIfam" id="TIGR01643">
    <property type="entry name" value="YD_repeat_2x"/>
    <property type="match status" value="1"/>
</dbReference>
<feature type="region of interest" description="Disordered" evidence="1">
    <location>
        <begin position="877"/>
        <end position="902"/>
    </location>
</feature>
<feature type="compositionally biased region" description="Low complexity" evidence="1">
    <location>
        <begin position="230"/>
        <end position="239"/>
    </location>
</feature>
<dbReference type="PANTHER" id="PTHR32305:SF17">
    <property type="entry name" value="TRNA NUCLEASE WAPA"/>
    <property type="match status" value="1"/>
</dbReference>
<dbReference type="PANTHER" id="PTHR32305">
    <property type="match status" value="1"/>
</dbReference>